<evidence type="ECO:0000256" key="1">
    <source>
        <dbReference type="SAM" id="MobiDB-lite"/>
    </source>
</evidence>
<protein>
    <submittedName>
        <fullName evidence="2">Uncharacterized protein</fullName>
    </submittedName>
</protein>
<feature type="compositionally biased region" description="Acidic residues" evidence="1">
    <location>
        <begin position="13"/>
        <end position="24"/>
    </location>
</feature>
<feature type="region of interest" description="Disordered" evidence="1">
    <location>
        <begin position="1"/>
        <end position="29"/>
    </location>
</feature>
<keyword evidence="3" id="KW-1185">Reference proteome</keyword>
<reference evidence="2 3" key="1">
    <citation type="submission" date="2023-09" db="EMBL/GenBank/DDBJ databases">
        <authorList>
            <person name="Wang M."/>
        </authorList>
    </citation>
    <scope>NUCLEOTIDE SEQUENCE [LARGE SCALE GENOMIC DNA]</scope>
    <source>
        <strain evidence="2">GT-2023</strain>
        <tissue evidence="2">Liver</tissue>
    </source>
</reference>
<sequence length="70" mass="7856">MPATSSVQQTLQDLDEELEAEEEDRQQIQSPEMLYLTSSEIEDKVKGDGAESITQGWLACMGVNMEPEKH</sequence>
<gene>
    <name evidence="2" type="ORF">QQF64_007826</name>
</gene>
<evidence type="ECO:0000313" key="3">
    <source>
        <dbReference type="Proteomes" id="UP001558613"/>
    </source>
</evidence>
<dbReference type="EMBL" id="JAYMGO010000015">
    <property type="protein sequence ID" value="KAL1259999.1"/>
    <property type="molecule type" value="Genomic_DNA"/>
</dbReference>
<proteinExistence type="predicted"/>
<comment type="caution">
    <text evidence="2">The sequence shown here is derived from an EMBL/GenBank/DDBJ whole genome shotgun (WGS) entry which is preliminary data.</text>
</comment>
<dbReference type="Proteomes" id="UP001558613">
    <property type="component" value="Unassembled WGS sequence"/>
</dbReference>
<name>A0ABR3M4E4_9TELE</name>
<evidence type="ECO:0000313" key="2">
    <source>
        <dbReference type="EMBL" id="KAL1259999.1"/>
    </source>
</evidence>
<organism evidence="2 3">
    <name type="scientific">Cirrhinus molitorella</name>
    <name type="common">mud carp</name>
    <dbReference type="NCBI Taxonomy" id="172907"/>
    <lineage>
        <taxon>Eukaryota</taxon>
        <taxon>Metazoa</taxon>
        <taxon>Chordata</taxon>
        <taxon>Craniata</taxon>
        <taxon>Vertebrata</taxon>
        <taxon>Euteleostomi</taxon>
        <taxon>Actinopterygii</taxon>
        <taxon>Neopterygii</taxon>
        <taxon>Teleostei</taxon>
        <taxon>Ostariophysi</taxon>
        <taxon>Cypriniformes</taxon>
        <taxon>Cyprinidae</taxon>
        <taxon>Labeoninae</taxon>
        <taxon>Labeonini</taxon>
        <taxon>Cirrhinus</taxon>
    </lineage>
</organism>
<accession>A0ABR3M4E4</accession>